<dbReference type="OrthoDB" id="9773941at2"/>
<comment type="caution">
    <text evidence="11">The sequence shown here is derived from an EMBL/GenBank/DDBJ whole genome shotgun (WGS) entry which is preliminary data.</text>
</comment>
<evidence type="ECO:0000256" key="8">
    <source>
        <dbReference type="ARBA" id="ARBA00023012"/>
    </source>
</evidence>
<keyword evidence="9" id="KW-1133">Transmembrane helix</keyword>
<gene>
    <name evidence="11" type="ORF">FIM25_13800</name>
</gene>
<evidence type="ECO:0000256" key="6">
    <source>
        <dbReference type="ARBA" id="ARBA00022777"/>
    </source>
</evidence>
<organism evidence="11 12">
    <name type="scientific">Desulfobotulus mexicanus</name>
    <dbReference type="NCBI Taxonomy" id="2586642"/>
    <lineage>
        <taxon>Bacteria</taxon>
        <taxon>Pseudomonadati</taxon>
        <taxon>Thermodesulfobacteriota</taxon>
        <taxon>Desulfobacteria</taxon>
        <taxon>Desulfobacterales</taxon>
        <taxon>Desulfobacteraceae</taxon>
        <taxon>Desulfobotulus</taxon>
    </lineage>
</organism>
<evidence type="ECO:0000256" key="9">
    <source>
        <dbReference type="SAM" id="Phobius"/>
    </source>
</evidence>
<evidence type="ECO:0000256" key="2">
    <source>
        <dbReference type="ARBA" id="ARBA00012438"/>
    </source>
</evidence>
<dbReference type="EMBL" id="VDMB01000022">
    <property type="protein sequence ID" value="TYT73709.1"/>
    <property type="molecule type" value="Genomic_DNA"/>
</dbReference>
<dbReference type="AlphaFoldDB" id="A0A5S5MDF7"/>
<dbReference type="SUPFAM" id="SSF47384">
    <property type="entry name" value="Homodimeric domain of signal transducing histidine kinase"/>
    <property type="match status" value="1"/>
</dbReference>
<dbReference type="GO" id="GO:0000155">
    <property type="term" value="F:phosphorelay sensor kinase activity"/>
    <property type="evidence" value="ECO:0007669"/>
    <property type="project" value="InterPro"/>
</dbReference>
<dbReference type="EC" id="2.7.13.3" evidence="2"/>
<keyword evidence="9" id="KW-0472">Membrane</keyword>
<feature type="transmembrane region" description="Helical" evidence="9">
    <location>
        <begin position="124"/>
        <end position="144"/>
    </location>
</feature>
<keyword evidence="6" id="KW-0418">Kinase</keyword>
<evidence type="ECO:0000256" key="1">
    <source>
        <dbReference type="ARBA" id="ARBA00000085"/>
    </source>
</evidence>
<dbReference type="Pfam" id="PF00512">
    <property type="entry name" value="HisKA"/>
    <property type="match status" value="1"/>
</dbReference>
<evidence type="ECO:0000256" key="3">
    <source>
        <dbReference type="ARBA" id="ARBA00022553"/>
    </source>
</evidence>
<dbReference type="SMART" id="SM00387">
    <property type="entry name" value="HATPase_c"/>
    <property type="match status" value="1"/>
</dbReference>
<sequence length="437" mass="48478">MQVQDKDILKKINWLMGVRAILALILLMFSALVQSQGGLVFKIFPAAALYILATLTLIFSLVFAFWSTRTKKPRFFAIVQLIVDVFLITALIWMTGGYDSLLTFLYMLVIINASILLSRKESLLIAAVSAIAFGLLVDFEYYGILPALGEINTPLMDRVDFWSVFFRILATTVACFSVSVLTSFLSVQLRKAREEIRYMGNYVKRMESLATVGEMAAGLAHEIKNPLASLRGSIELLETEVCKDTDSVRLMRIVRREADRLANLVTEFLNFARPDKGNPEPVEVGSMIQESVQILKQSEGSRGRIIYSLFLEPEVWVDADPDRMRQVLWNLLLNAVESIEGEGEIRVSLDVERGKNVRIAIKDTGCGIADSDMASIFAPFYTTKAKGTGLGLSIAVRILEAMGGRLDVKSTPGEGSTFILRMPCLPYSPESCNAGRG</sequence>
<dbReference type="SMART" id="SM00388">
    <property type="entry name" value="HisKA"/>
    <property type="match status" value="1"/>
</dbReference>
<proteinExistence type="predicted"/>
<keyword evidence="7" id="KW-0067">ATP-binding</keyword>
<reference evidence="11 12" key="1">
    <citation type="submission" date="2019-06" db="EMBL/GenBank/DDBJ databases">
        <title>Desulfobotulus mexicanus sp. nov., a novel sulfate-reducing bacterium isolated from the sediment of an alkaline crater lake in Mexico.</title>
        <authorList>
            <person name="Hirschler-Rea A."/>
        </authorList>
    </citation>
    <scope>NUCLEOTIDE SEQUENCE [LARGE SCALE GENOMIC DNA]</scope>
    <source>
        <strain evidence="11 12">PAR22N</strain>
    </source>
</reference>
<comment type="catalytic activity">
    <reaction evidence="1">
        <text>ATP + protein L-histidine = ADP + protein N-phospho-L-histidine.</text>
        <dbReference type="EC" id="2.7.13.3"/>
    </reaction>
</comment>
<dbReference type="InterPro" id="IPR003594">
    <property type="entry name" value="HATPase_dom"/>
</dbReference>
<dbReference type="RefSeq" id="WP_139450413.1">
    <property type="nucleotide sequence ID" value="NZ_VDMB01000022.1"/>
</dbReference>
<dbReference type="InterPro" id="IPR003661">
    <property type="entry name" value="HisK_dim/P_dom"/>
</dbReference>
<dbReference type="Gene3D" id="3.30.565.10">
    <property type="entry name" value="Histidine kinase-like ATPase, C-terminal domain"/>
    <property type="match status" value="1"/>
</dbReference>
<feature type="transmembrane region" description="Helical" evidence="9">
    <location>
        <begin position="164"/>
        <end position="187"/>
    </location>
</feature>
<dbReference type="PRINTS" id="PR00344">
    <property type="entry name" value="BCTRLSENSOR"/>
</dbReference>
<dbReference type="PANTHER" id="PTHR43065:SF10">
    <property type="entry name" value="PEROXIDE STRESS-ACTIVATED HISTIDINE KINASE MAK3"/>
    <property type="match status" value="1"/>
</dbReference>
<dbReference type="InterPro" id="IPR004358">
    <property type="entry name" value="Sig_transdc_His_kin-like_C"/>
</dbReference>
<feature type="domain" description="Histidine kinase" evidence="10">
    <location>
        <begin position="218"/>
        <end position="426"/>
    </location>
</feature>
<keyword evidence="3" id="KW-0597">Phosphoprotein</keyword>
<keyword evidence="4" id="KW-0808">Transferase</keyword>
<accession>A0A5S5MDF7</accession>
<evidence type="ECO:0000256" key="7">
    <source>
        <dbReference type="ARBA" id="ARBA00022840"/>
    </source>
</evidence>
<feature type="transmembrane region" description="Helical" evidence="9">
    <location>
        <begin position="75"/>
        <end position="94"/>
    </location>
</feature>
<feature type="transmembrane region" description="Helical" evidence="9">
    <location>
        <begin position="12"/>
        <end position="33"/>
    </location>
</feature>
<evidence type="ECO:0000256" key="5">
    <source>
        <dbReference type="ARBA" id="ARBA00022741"/>
    </source>
</evidence>
<feature type="transmembrane region" description="Helical" evidence="9">
    <location>
        <begin position="100"/>
        <end position="117"/>
    </location>
</feature>
<feature type="transmembrane region" description="Helical" evidence="9">
    <location>
        <begin position="39"/>
        <end position="63"/>
    </location>
</feature>
<protein>
    <recommendedName>
        <fullName evidence="2">histidine kinase</fullName>
        <ecNumber evidence="2">2.7.13.3</ecNumber>
    </recommendedName>
</protein>
<dbReference type="Proteomes" id="UP000321899">
    <property type="component" value="Unassembled WGS sequence"/>
</dbReference>
<evidence type="ECO:0000313" key="12">
    <source>
        <dbReference type="Proteomes" id="UP000321899"/>
    </source>
</evidence>
<evidence type="ECO:0000256" key="4">
    <source>
        <dbReference type="ARBA" id="ARBA00022679"/>
    </source>
</evidence>
<keyword evidence="9" id="KW-0812">Transmembrane</keyword>
<dbReference type="Pfam" id="PF25323">
    <property type="entry name" value="6TM_PilS"/>
    <property type="match status" value="1"/>
</dbReference>
<dbReference type="InterPro" id="IPR005467">
    <property type="entry name" value="His_kinase_dom"/>
</dbReference>
<dbReference type="PANTHER" id="PTHR43065">
    <property type="entry name" value="SENSOR HISTIDINE KINASE"/>
    <property type="match status" value="1"/>
</dbReference>
<dbReference type="Pfam" id="PF02518">
    <property type="entry name" value="HATPase_c"/>
    <property type="match status" value="1"/>
</dbReference>
<name>A0A5S5MDF7_9BACT</name>
<evidence type="ECO:0000313" key="11">
    <source>
        <dbReference type="EMBL" id="TYT73709.1"/>
    </source>
</evidence>
<dbReference type="InterPro" id="IPR036097">
    <property type="entry name" value="HisK_dim/P_sf"/>
</dbReference>
<keyword evidence="5" id="KW-0547">Nucleotide-binding</keyword>
<dbReference type="GO" id="GO:0005524">
    <property type="term" value="F:ATP binding"/>
    <property type="evidence" value="ECO:0007669"/>
    <property type="project" value="UniProtKB-KW"/>
</dbReference>
<dbReference type="CDD" id="cd00082">
    <property type="entry name" value="HisKA"/>
    <property type="match status" value="1"/>
</dbReference>
<keyword evidence="12" id="KW-1185">Reference proteome</keyword>
<dbReference type="InterPro" id="IPR036890">
    <property type="entry name" value="HATPase_C_sf"/>
</dbReference>
<dbReference type="PROSITE" id="PS50109">
    <property type="entry name" value="HIS_KIN"/>
    <property type="match status" value="1"/>
</dbReference>
<keyword evidence="8" id="KW-0902">Two-component regulatory system</keyword>
<dbReference type="SUPFAM" id="SSF55874">
    <property type="entry name" value="ATPase domain of HSP90 chaperone/DNA topoisomerase II/histidine kinase"/>
    <property type="match status" value="1"/>
</dbReference>
<dbReference type="Gene3D" id="1.10.287.130">
    <property type="match status" value="1"/>
</dbReference>
<evidence type="ECO:0000259" key="10">
    <source>
        <dbReference type="PROSITE" id="PS50109"/>
    </source>
</evidence>